<proteinExistence type="predicted"/>
<keyword evidence="2" id="KW-1133">Transmembrane helix</keyword>
<keyword evidence="2" id="KW-0812">Transmembrane</keyword>
<gene>
    <name evidence="3" type="ORF">GCM10010365_70050</name>
</gene>
<feature type="region of interest" description="Disordered" evidence="1">
    <location>
        <begin position="33"/>
        <end position="79"/>
    </location>
</feature>
<reference evidence="3" key="2">
    <citation type="submission" date="2020-09" db="EMBL/GenBank/DDBJ databases">
        <authorList>
            <person name="Sun Q."/>
            <person name="Ohkuma M."/>
        </authorList>
    </citation>
    <scope>NUCLEOTIDE SEQUENCE</scope>
    <source>
        <strain evidence="3">JCM 4815</strain>
    </source>
</reference>
<sequence length="79" mass="8596">MGFLVVAVGVVLLGAVIVGVIVFAVTRNRRTTGNGNPAVGMYAQNMNHPPQQPVLPYTQQPYSNPTHNPYMQQTPYQGQ</sequence>
<evidence type="ECO:0000256" key="1">
    <source>
        <dbReference type="SAM" id="MobiDB-lite"/>
    </source>
</evidence>
<dbReference type="EMBL" id="BMVW01000022">
    <property type="protein sequence ID" value="GGZ39281.1"/>
    <property type="molecule type" value="Genomic_DNA"/>
</dbReference>
<comment type="caution">
    <text evidence="3">The sequence shown here is derived from an EMBL/GenBank/DDBJ whole genome shotgun (WGS) entry which is preliminary data.</text>
</comment>
<name>A0A918UX43_9ACTN</name>
<feature type="compositionally biased region" description="Polar residues" evidence="1">
    <location>
        <begin position="57"/>
        <end position="79"/>
    </location>
</feature>
<dbReference type="RefSeq" id="WP_189866415.1">
    <property type="nucleotide sequence ID" value="NZ_BMVW01000022.1"/>
</dbReference>
<accession>A0A918UX43</accession>
<evidence type="ECO:0000313" key="3">
    <source>
        <dbReference type="EMBL" id="GGZ39281.1"/>
    </source>
</evidence>
<dbReference type="AlphaFoldDB" id="A0A918UX43"/>
<keyword evidence="2" id="KW-0472">Membrane</keyword>
<keyword evidence="4" id="KW-1185">Reference proteome</keyword>
<feature type="transmembrane region" description="Helical" evidence="2">
    <location>
        <begin position="6"/>
        <end position="25"/>
    </location>
</feature>
<protein>
    <submittedName>
        <fullName evidence="3">Uncharacterized protein</fullName>
    </submittedName>
</protein>
<dbReference type="Proteomes" id="UP000622166">
    <property type="component" value="Unassembled WGS sequence"/>
</dbReference>
<evidence type="ECO:0000256" key="2">
    <source>
        <dbReference type="SAM" id="Phobius"/>
    </source>
</evidence>
<organism evidence="3 4">
    <name type="scientific">Streptomyces poonensis</name>
    <dbReference type="NCBI Taxonomy" id="68255"/>
    <lineage>
        <taxon>Bacteria</taxon>
        <taxon>Bacillati</taxon>
        <taxon>Actinomycetota</taxon>
        <taxon>Actinomycetes</taxon>
        <taxon>Kitasatosporales</taxon>
        <taxon>Streptomycetaceae</taxon>
        <taxon>Streptomyces</taxon>
    </lineage>
</organism>
<reference evidence="3" key="1">
    <citation type="journal article" date="2014" name="Int. J. Syst. Evol. Microbiol.">
        <title>Complete genome sequence of Corynebacterium casei LMG S-19264T (=DSM 44701T), isolated from a smear-ripened cheese.</title>
        <authorList>
            <consortium name="US DOE Joint Genome Institute (JGI-PGF)"/>
            <person name="Walter F."/>
            <person name="Albersmeier A."/>
            <person name="Kalinowski J."/>
            <person name="Ruckert C."/>
        </authorList>
    </citation>
    <scope>NUCLEOTIDE SEQUENCE</scope>
    <source>
        <strain evidence="3">JCM 4815</strain>
    </source>
</reference>
<evidence type="ECO:0000313" key="4">
    <source>
        <dbReference type="Proteomes" id="UP000622166"/>
    </source>
</evidence>